<evidence type="ECO:0000256" key="5">
    <source>
        <dbReference type="PROSITE-ProRule" id="PRU00782"/>
    </source>
</evidence>
<evidence type="ECO:0000256" key="3">
    <source>
        <dbReference type="ARBA" id="ARBA00023123"/>
    </source>
</evidence>
<dbReference type="InterPro" id="IPR027417">
    <property type="entry name" value="P-loop_NTPase"/>
</dbReference>
<evidence type="ECO:0000259" key="6">
    <source>
        <dbReference type="PROSITE" id="PS51456"/>
    </source>
</evidence>
<keyword evidence="3 5" id="KW-0518">Myosin</keyword>
<comment type="similarity">
    <text evidence="5">Belongs to the TRAFAC class myosin-kinesin ATPase superfamily. Myosin family.</text>
</comment>
<dbReference type="PRINTS" id="PR00193">
    <property type="entry name" value="MYOSINHEAVY"/>
</dbReference>
<keyword evidence="5" id="KW-0009">Actin-binding</keyword>
<name>A0A5E4DDB2_MARMO</name>
<dbReference type="GO" id="GO:0005654">
    <property type="term" value="C:nucleoplasm"/>
    <property type="evidence" value="ECO:0007669"/>
    <property type="project" value="TreeGrafter"/>
</dbReference>
<accession>A0A5E4DDB2</accession>
<dbReference type="SUPFAM" id="SSF52540">
    <property type="entry name" value="P-loop containing nucleoside triphosphate hydrolases"/>
    <property type="match status" value="1"/>
</dbReference>
<dbReference type="GO" id="GO:0048812">
    <property type="term" value="P:neuron projection morphogenesis"/>
    <property type="evidence" value="ECO:0007669"/>
    <property type="project" value="TreeGrafter"/>
</dbReference>
<reference evidence="7" key="1">
    <citation type="submission" date="2019-04" db="EMBL/GenBank/DDBJ databases">
        <authorList>
            <person name="Alioto T."/>
            <person name="Alioto T."/>
        </authorList>
    </citation>
    <scope>NUCLEOTIDE SEQUENCE [LARGE SCALE GENOMIC DNA]</scope>
</reference>
<sequence length="194" mass="22053">MRFERTEPFSFVADGIGVITSGEEGSRTLQSPGPHRAPWTFHSVLDLTQSPGPHKVPWTLRSVPDLAHMFFFLSRLQVSQLYLSHTGRPSPSLPPHLFSCAERAFHQLFQERRPQCFLLSGERGSGKSEASKQIMRHLTFRSDSSRAAFDARFKHVTCILEAFGHARTTLNDLSSCFIKYSELQFCERKKHMTG</sequence>
<comment type="caution">
    <text evidence="7">The sequence shown here is derived from an EMBL/GenBank/DDBJ whole genome shotgun (WGS) entry which is preliminary data.</text>
</comment>
<dbReference type="GO" id="GO:0043491">
    <property type="term" value="P:phosphatidylinositol 3-kinase/protein kinase B signal transduction"/>
    <property type="evidence" value="ECO:0007669"/>
    <property type="project" value="TreeGrafter"/>
</dbReference>
<evidence type="ECO:0000256" key="1">
    <source>
        <dbReference type="ARBA" id="ARBA00022741"/>
    </source>
</evidence>
<dbReference type="GO" id="GO:0051015">
    <property type="term" value="F:actin filament binding"/>
    <property type="evidence" value="ECO:0007669"/>
    <property type="project" value="TreeGrafter"/>
</dbReference>
<dbReference type="InterPro" id="IPR052838">
    <property type="entry name" value="Myosin-XVI"/>
</dbReference>
<feature type="domain" description="Myosin motor" evidence="6">
    <location>
        <begin position="78"/>
        <end position="194"/>
    </location>
</feature>
<feature type="binding site" evidence="5">
    <location>
        <begin position="121"/>
        <end position="128"/>
    </location>
    <ligand>
        <name>ATP</name>
        <dbReference type="ChEBI" id="CHEBI:30616"/>
    </ligand>
</feature>
<comment type="caution">
    <text evidence="5">Lacks conserved residue(s) required for the propagation of feature annotation.</text>
</comment>
<evidence type="ECO:0000256" key="2">
    <source>
        <dbReference type="ARBA" id="ARBA00022840"/>
    </source>
</evidence>
<dbReference type="GO" id="GO:0048471">
    <property type="term" value="C:perinuclear region of cytoplasm"/>
    <property type="evidence" value="ECO:0007669"/>
    <property type="project" value="TreeGrafter"/>
</dbReference>
<dbReference type="GO" id="GO:0019903">
    <property type="term" value="F:protein phosphatase binding"/>
    <property type="evidence" value="ECO:0007669"/>
    <property type="project" value="TreeGrafter"/>
</dbReference>
<gene>
    <name evidence="7" type="ORF">MONAX_5E036730</name>
</gene>
<dbReference type="InterPro" id="IPR001609">
    <property type="entry name" value="Myosin_head_motor_dom-like"/>
</dbReference>
<keyword evidence="1 5" id="KW-0547">Nucleotide-binding</keyword>
<evidence type="ECO:0000313" key="8">
    <source>
        <dbReference type="Proteomes" id="UP000335636"/>
    </source>
</evidence>
<dbReference type="GO" id="GO:0003774">
    <property type="term" value="F:cytoskeletal motor activity"/>
    <property type="evidence" value="ECO:0007669"/>
    <property type="project" value="UniProtKB-UniRule"/>
</dbReference>
<dbReference type="GO" id="GO:2000134">
    <property type="term" value="P:negative regulation of G1/S transition of mitotic cell cycle"/>
    <property type="evidence" value="ECO:0007669"/>
    <property type="project" value="TreeGrafter"/>
</dbReference>
<dbReference type="PANTHER" id="PTHR47335:SF1">
    <property type="entry name" value="UNCONVENTIONAL MYOSIN-XVI"/>
    <property type="match status" value="1"/>
</dbReference>
<dbReference type="InterPro" id="IPR036961">
    <property type="entry name" value="Kinesin_motor_dom_sf"/>
</dbReference>
<protein>
    <recommendedName>
        <fullName evidence="6">Myosin motor domain-containing protein</fullName>
    </recommendedName>
</protein>
<dbReference type="AlphaFoldDB" id="A0A5E4DDB2"/>
<keyword evidence="4 5" id="KW-0505">Motor protein</keyword>
<keyword evidence="2 5" id="KW-0067">ATP-binding</keyword>
<dbReference type="PANTHER" id="PTHR47335">
    <property type="entry name" value="UNCONVENTIONAL MYOSIN-XVI"/>
    <property type="match status" value="1"/>
</dbReference>
<dbReference type="GO" id="GO:0016459">
    <property type="term" value="C:myosin complex"/>
    <property type="evidence" value="ECO:0007669"/>
    <property type="project" value="UniProtKB-KW"/>
</dbReference>
<keyword evidence="8" id="KW-1185">Reference proteome</keyword>
<organism evidence="7 8">
    <name type="scientific">Marmota monax</name>
    <name type="common">Woodchuck</name>
    <dbReference type="NCBI Taxonomy" id="9995"/>
    <lineage>
        <taxon>Eukaryota</taxon>
        <taxon>Metazoa</taxon>
        <taxon>Chordata</taxon>
        <taxon>Craniata</taxon>
        <taxon>Vertebrata</taxon>
        <taxon>Euteleostomi</taxon>
        <taxon>Mammalia</taxon>
        <taxon>Eutheria</taxon>
        <taxon>Euarchontoglires</taxon>
        <taxon>Glires</taxon>
        <taxon>Rodentia</taxon>
        <taxon>Sciuromorpha</taxon>
        <taxon>Sciuridae</taxon>
        <taxon>Xerinae</taxon>
        <taxon>Marmotini</taxon>
        <taxon>Marmota</taxon>
    </lineage>
</organism>
<dbReference type="Proteomes" id="UP000335636">
    <property type="component" value="Unassembled WGS sequence"/>
</dbReference>
<feature type="non-terminal residue" evidence="7">
    <location>
        <position position="194"/>
    </location>
</feature>
<dbReference type="EMBL" id="CABDUW010006442">
    <property type="protein sequence ID" value="VTJ91141.1"/>
    <property type="molecule type" value="Genomic_DNA"/>
</dbReference>
<evidence type="ECO:0000256" key="4">
    <source>
        <dbReference type="ARBA" id="ARBA00023175"/>
    </source>
</evidence>
<dbReference type="GO" id="GO:0005524">
    <property type="term" value="F:ATP binding"/>
    <property type="evidence" value="ECO:0007669"/>
    <property type="project" value="UniProtKB-UniRule"/>
</dbReference>
<dbReference type="Pfam" id="PF00063">
    <property type="entry name" value="Myosin_head"/>
    <property type="match status" value="1"/>
</dbReference>
<evidence type="ECO:0000313" key="7">
    <source>
        <dbReference type="EMBL" id="VTJ91141.1"/>
    </source>
</evidence>
<proteinExistence type="inferred from homology"/>
<dbReference type="PROSITE" id="PS51456">
    <property type="entry name" value="MYOSIN_MOTOR"/>
    <property type="match status" value="1"/>
</dbReference>
<dbReference type="Gene3D" id="3.40.850.10">
    <property type="entry name" value="Kinesin motor domain"/>
    <property type="match status" value="1"/>
</dbReference>